<evidence type="ECO:0000313" key="2">
    <source>
        <dbReference type="Proteomes" id="UP000029050"/>
    </source>
</evidence>
<keyword evidence="2" id="KW-1185">Reference proteome</keyword>
<accession>A0A087CJC2</accession>
<dbReference type="EMBL" id="JGZI01000007">
    <property type="protein sequence ID" value="KFI83372.1"/>
    <property type="molecule type" value="Genomic_DNA"/>
</dbReference>
<protein>
    <submittedName>
        <fullName evidence="1">Uncharacterized protein</fullName>
    </submittedName>
</protein>
<organism evidence="1 2">
    <name type="scientific">Bifidobacterium psychraerophilum</name>
    <dbReference type="NCBI Taxonomy" id="218140"/>
    <lineage>
        <taxon>Bacteria</taxon>
        <taxon>Bacillati</taxon>
        <taxon>Actinomycetota</taxon>
        <taxon>Actinomycetes</taxon>
        <taxon>Bifidobacteriales</taxon>
        <taxon>Bifidobacteriaceae</taxon>
        <taxon>Bifidobacterium</taxon>
    </lineage>
</organism>
<dbReference type="AlphaFoldDB" id="A0A087CJC2"/>
<dbReference type="Proteomes" id="UP000029050">
    <property type="component" value="Unassembled WGS sequence"/>
</dbReference>
<proteinExistence type="predicted"/>
<evidence type="ECO:0000313" key="1">
    <source>
        <dbReference type="EMBL" id="KFI83372.1"/>
    </source>
</evidence>
<dbReference type="STRING" id="218140.BPSY_2216"/>
<sequence>MSTRGISHRNGESPEIPPSAHWIIIASARYCLLEDERWQHLRLLGYLISAAMPFPGKPC</sequence>
<name>A0A087CJC2_9BIFI</name>
<reference evidence="1 2" key="1">
    <citation type="submission" date="2014-03" db="EMBL/GenBank/DDBJ databases">
        <title>Genomics of Bifidobacteria.</title>
        <authorList>
            <person name="Ventura M."/>
            <person name="Milani C."/>
            <person name="Lugli G.A."/>
        </authorList>
    </citation>
    <scope>NUCLEOTIDE SEQUENCE [LARGE SCALE GENOMIC DNA]</scope>
    <source>
        <strain evidence="1 2">LMG 21775</strain>
    </source>
</reference>
<gene>
    <name evidence="1" type="ORF">BPSY_2216</name>
</gene>
<comment type="caution">
    <text evidence="1">The sequence shown here is derived from an EMBL/GenBank/DDBJ whole genome shotgun (WGS) entry which is preliminary data.</text>
</comment>